<evidence type="ECO:0000313" key="3">
    <source>
        <dbReference type="Proteomes" id="UP000235672"/>
    </source>
</evidence>
<dbReference type="AlphaFoldDB" id="A0A2J6PWU0"/>
<feature type="region of interest" description="Disordered" evidence="1">
    <location>
        <begin position="64"/>
        <end position="87"/>
    </location>
</feature>
<organism evidence="2 3">
    <name type="scientific">Hyaloscypha hepaticicola</name>
    <dbReference type="NCBI Taxonomy" id="2082293"/>
    <lineage>
        <taxon>Eukaryota</taxon>
        <taxon>Fungi</taxon>
        <taxon>Dikarya</taxon>
        <taxon>Ascomycota</taxon>
        <taxon>Pezizomycotina</taxon>
        <taxon>Leotiomycetes</taxon>
        <taxon>Helotiales</taxon>
        <taxon>Hyaloscyphaceae</taxon>
        <taxon>Hyaloscypha</taxon>
    </lineage>
</organism>
<evidence type="ECO:0000256" key="1">
    <source>
        <dbReference type="SAM" id="MobiDB-lite"/>
    </source>
</evidence>
<gene>
    <name evidence="2" type="ORF">NA56DRAFT_244627</name>
</gene>
<sequence>MDPLDWEQDSAVGTEIEEGKTTDQENILEDGKTLEKEEINDDGSEEGEIIERVVVDERRRSSITNSKMGQPQLKNNVPPMRPSGIGYYHQFEPQEANDMELSYKAGNPGFVQEPYGNPPQEIMHAGGENLDLWESMETSSSNESPLLARSAPQSPLSVQSATANFGGSESESATTTDPDDKSEPHQPFRSSKKRNIDAIGDIGYNAQETGTPARKRIKRGAAATSVQKSRRGASGRSYRSSRRI</sequence>
<proteinExistence type="predicted"/>
<feature type="compositionally biased region" description="Polar residues" evidence="1">
    <location>
        <begin position="64"/>
        <end position="75"/>
    </location>
</feature>
<name>A0A2J6PWU0_9HELO</name>
<dbReference type="EMBL" id="KZ613494">
    <property type="protein sequence ID" value="PMD18485.1"/>
    <property type="molecule type" value="Genomic_DNA"/>
</dbReference>
<reference evidence="2 3" key="1">
    <citation type="submission" date="2016-05" db="EMBL/GenBank/DDBJ databases">
        <title>A degradative enzymes factory behind the ericoid mycorrhizal symbiosis.</title>
        <authorList>
            <consortium name="DOE Joint Genome Institute"/>
            <person name="Martino E."/>
            <person name="Morin E."/>
            <person name="Grelet G."/>
            <person name="Kuo A."/>
            <person name="Kohler A."/>
            <person name="Daghino S."/>
            <person name="Barry K."/>
            <person name="Choi C."/>
            <person name="Cichocki N."/>
            <person name="Clum A."/>
            <person name="Copeland A."/>
            <person name="Hainaut M."/>
            <person name="Haridas S."/>
            <person name="Labutti K."/>
            <person name="Lindquist E."/>
            <person name="Lipzen A."/>
            <person name="Khouja H.-R."/>
            <person name="Murat C."/>
            <person name="Ohm R."/>
            <person name="Olson A."/>
            <person name="Spatafora J."/>
            <person name="Veneault-Fourrey C."/>
            <person name="Henrissat B."/>
            <person name="Grigoriev I."/>
            <person name="Martin F."/>
            <person name="Perotto S."/>
        </authorList>
    </citation>
    <scope>NUCLEOTIDE SEQUENCE [LARGE SCALE GENOMIC DNA]</scope>
    <source>
        <strain evidence="2 3">UAMH 7357</strain>
    </source>
</reference>
<evidence type="ECO:0000313" key="2">
    <source>
        <dbReference type="EMBL" id="PMD18485.1"/>
    </source>
</evidence>
<feature type="region of interest" description="Disordered" evidence="1">
    <location>
        <begin position="1"/>
        <end position="27"/>
    </location>
</feature>
<feature type="compositionally biased region" description="Basic and acidic residues" evidence="1">
    <location>
        <begin position="17"/>
        <end position="27"/>
    </location>
</feature>
<protein>
    <submittedName>
        <fullName evidence="2">Uncharacterized protein</fullName>
    </submittedName>
</protein>
<feature type="compositionally biased region" description="Polar residues" evidence="1">
    <location>
        <begin position="151"/>
        <end position="176"/>
    </location>
</feature>
<feature type="compositionally biased region" description="Basic residues" evidence="1">
    <location>
        <begin position="228"/>
        <end position="244"/>
    </location>
</feature>
<dbReference type="Proteomes" id="UP000235672">
    <property type="component" value="Unassembled WGS sequence"/>
</dbReference>
<keyword evidence="3" id="KW-1185">Reference proteome</keyword>
<accession>A0A2J6PWU0</accession>
<feature type="region of interest" description="Disordered" evidence="1">
    <location>
        <begin position="104"/>
        <end position="244"/>
    </location>
</feature>